<feature type="compositionally biased region" description="Gly residues" evidence="7">
    <location>
        <begin position="720"/>
        <end position="729"/>
    </location>
</feature>
<keyword evidence="3 5" id="KW-0371">Homeobox</keyword>
<feature type="region of interest" description="Disordered" evidence="7">
    <location>
        <begin position="539"/>
        <end position="575"/>
    </location>
</feature>
<dbReference type="InterPro" id="IPR001356">
    <property type="entry name" value="HD"/>
</dbReference>
<feature type="compositionally biased region" description="Low complexity" evidence="7">
    <location>
        <begin position="182"/>
        <end position="192"/>
    </location>
</feature>
<accession>A0AAJ0M4P8</accession>
<dbReference type="RefSeq" id="XP_062724485.1">
    <property type="nucleotide sequence ID" value="XM_062864663.1"/>
</dbReference>
<feature type="DNA-binding region" description="Homeobox" evidence="5">
    <location>
        <begin position="198"/>
        <end position="258"/>
    </location>
</feature>
<evidence type="ECO:0000256" key="7">
    <source>
        <dbReference type="SAM" id="MobiDB-lite"/>
    </source>
</evidence>
<evidence type="ECO:0000313" key="9">
    <source>
        <dbReference type="EMBL" id="KAK3308705.1"/>
    </source>
</evidence>
<dbReference type="InterPro" id="IPR009057">
    <property type="entry name" value="Homeodomain-like_sf"/>
</dbReference>
<feature type="region of interest" description="Disordered" evidence="7">
    <location>
        <begin position="703"/>
        <end position="729"/>
    </location>
</feature>
<dbReference type="EMBL" id="JAUDZG010000002">
    <property type="protein sequence ID" value="KAK3308705.1"/>
    <property type="molecule type" value="Genomic_DNA"/>
</dbReference>
<evidence type="ECO:0000256" key="6">
    <source>
        <dbReference type="RuleBase" id="RU000682"/>
    </source>
</evidence>
<feature type="region of interest" description="Disordered" evidence="7">
    <location>
        <begin position="355"/>
        <end position="434"/>
    </location>
</feature>
<dbReference type="GO" id="GO:0005634">
    <property type="term" value="C:nucleus"/>
    <property type="evidence" value="ECO:0007669"/>
    <property type="project" value="UniProtKB-SubCell"/>
</dbReference>
<evidence type="ECO:0000313" key="10">
    <source>
        <dbReference type="Proteomes" id="UP001273166"/>
    </source>
</evidence>
<name>A0AAJ0M4P8_9PEZI</name>
<keyword evidence="10" id="KW-1185">Reference proteome</keyword>
<evidence type="ECO:0000256" key="4">
    <source>
        <dbReference type="ARBA" id="ARBA00023242"/>
    </source>
</evidence>
<dbReference type="CDD" id="cd00086">
    <property type="entry name" value="homeodomain"/>
    <property type="match status" value="1"/>
</dbReference>
<feature type="region of interest" description="Disordered" evidence="7">
    <location>
        <begin position="468"/>
        <end position="499"/>
    </location>
</feature>
<feature type="compositionally biased region" description="Polar residues" evidence="7">
    <location>
        <begin position="1"/>
        <end position="17"/>
    </location>
</feature>
<feature type="region of interest" description="Disordered" evidence="7">
    <location>
        <begin position="1"/>
        <end position="200"/>
    </location>
</feature>
<dbReference type="SUPFAM" id="SSF46689">
    <property type="entry name" value="Homeodomain-like"/>
    <property type="match status" value="1"/>
</dbReference>
<reference evidence="9" key="1">
    <citation type="journal article" date="2023" name="Mol. Phylogenet. Evol.">
        <title>Genome-scale phylogeny and comparative genomics of the fungal order Sordariales.</title>
        <authorList>
            <person name="Hensen N."/>
            <person name="Bonometti L."/>
            <person name="Westerberg I."/>
            <person name="Brannstrom I.O."/>
            <person name="Guillou S."/>
            <person name="Cros-Aarteil S."/>
            <person name="Calhoun S."/>
            <person name="Haridas S."/>
            <person name="Kuo A."/>
            <person name="Mondo S."/>
            <person name="Pangilinan J."/>
            <person name="Riley R."/>
            <person name="LaButti K."/>
            <person name="Andreopoulos B."/>
            <person name="Lipzen A."/>
            <person name="Chen C."/>
            <person name="Yan M."/>
            <person name="Daum C."/>
            <person name="Ng V."/>
            <person name="Clum A."/>
            <person name="Steindorff A."/>
            <person name="Ohm R.A."/>
            <person name="Martin F."/>
            <person name="Silar P."/>
            <person name="Natvig D.O."/>
            <person name="Lalanne C."/>
            <person name="Gautier V."/>
            <person name="Ament-Velasquez S.L."/>
            <person name="Kruys A."/>
            <person name="Hutchinson M.I."/>
            <person name="Powell A.J."/>
            <person name="Barry K."/>
            <person name="Miller A.N."/>
            <person name="Grigoriev I.V."/>
            <person name="Debuchy R."/>
            <person name="Gladieux P."/>
            <person name="Hiltunen Thoren M."/>
            <person name="Johannesson H."/>
        </authorList>
    </citation>
    <scope>NUCLEOTIDE SEQUENCE</scope>
    <source>
        <strain evidence="9">CBS 333.67</strain>
    </source>
</reference>
<protein>
    <recommendedName>
        <fullName evidence="8">Homeobox domain-containing protein</fullName>
    </recommendedName>
</protein>
<evidence type="ECO:0000256" key="1">
    <source>
        <dbReference type="ARBA" id="ARBA00004123"/>
    </source>
</evidence>
<dbReference type="Proteomes" id="UP001273166">
    <property type="component" value="Unassembled WGS sequence"/>
</dbReference>
<evidence type="ECO:0000259" key="8">
    <source>
        <dbReference type="PROSITE" id="PS50071"/>
    </source>
</evidence>
<feature type="compositionally biased region" description="Polar residues" evidence="7">
    <location>
        <begin position="473"/>
        <end position="499"/>
    </location>
</feature>
<organism evidence="9 10">
    <name type="scientific">Chaetomium strumarium</name>
    <dbReference type="NCBI Taxonomy" id="1170767"/>
    <lineage>
        <taxon>Eukaryota</taxon>
        <taxon>Fungi</taxon>
        <taxon>Dikarya</taxon>
        <taxon>Ascomycota</taxon>
        <taxon>Pezizomycotina</taxon>
        <taxon>Sordariomycetes</taxon>
        <taxon>Sordariomycetidae</taxon>
        <taxon>Sordariales</taxon>
        <taxon>Chaetomiaceae</taxon>
        <taxon>Chaetomium</taxon>
    </lineage>
</organism>
<feature type="domain" description="Homeobox" evidence="8">
    <location>
        <begin position="196"/>
        <end position="257"/>
    </location>
</feature>
<dbReference type="PANTHER" id="PTHR24208">
    <property type="entry name" value="LIM/HOMEOBOX PROTEIN LHX"/>
    <property type="match status" value="1"/>
</dbReference>
<evidence type="ECO:0000256" key="2">
    <source>
        <dbReference type="ARBA" id="ARBA00023125"/>
    </source>
</evidence>
<dbReference type="Pfam" id="PF00046">
    <property type="entry name" value="Homeodomain"/>
    <property type="match status" value="1"/>
</dbReference>
<dbReference type="AlphaFoldDB" id="A0AAJ0M4P8"/>
<sequence>MSNNFDAVTQSDWQGQYSFLPPGDGTIFSQPYEHVASSAENAETHSRPRTVAGPGEPPKPGSSPLSLSHRIDPLGLRQPRQPSPIPEQPETQGEQYASKAAESAPEESLVSTGTHSISLGSNPLSSVPSAGQGSETAPGQPGNEGHAAVKDEDEEAVSEDEEMIEAEAEAEGEGEGGEGEGEAQAQPQTAAERTAQRRKMKRFRLTHQQTRFLMSEFAKQPHPDAAHRERLSREIPGLSPRQVQVWFQNRRAKIKRLTADDRERMMKMRAVPEDFDSLGALHSPYGAVHGLGTPLTSPVDLGASPYADHMMRPLMVDVRRHDGDDHLSPTGLSPAFGSIGFGPPAGLGTPDMLSPISPTSADHHRYGYPSYPSATSLGAGPRTSNPFARQASFDSGMGSYGQHARRQIRPLQPLQLRDTLTRSRSDTLQSPLRSSMSWKGEALDYTTYHGGNPSPQIGARHHSLYQQDPVGASSASGLSPYDSSHYSASTVQSPTHYSGFQPSSLQAAAAANQQRGSRLRAASASASLPLGLDLRTQFRSPFGSGGLQSTTTATTTTNSHHSPSGSGAGPRATASSAAASHLGALSVSSSYTGSFPSAPLTAPVDFSLPRTSAAGGGYRTSSSSSTSAVATDHYSMPQLSAPITQPTDFFQASAAAARTPLRDTFGGPGAGGGGGGAGAGGGGGVGGVGDDYSQDPLGIIRRKRSFTGPSSSSAAVTAAGTGGYGGGAA</sequence>
<comment type="caution">
    <text evidence="9">The sequence shown here is derived from an EMBL/GenBank/DDBJ whole genome shotgun (WGS) entry which is preliminary data.</text>
</comment>
<dbReference type="PANTHER" id="PTHR24208:SF166">
    <property type="entry name" value="LIM HOMEOBOX TRANSCRIPTION FACTOR 1 ALPHA, ISOFORM B"/>
    <property type="match status" value="1"/>
</dbReference>
<dbReference type="Gene3D" id="1.10.10.60">
    <property type="entry name" value="Homeodomain-like"/>
    <property type="match status" value="1"/>
</dbReference>
<feature type="compositionally biased region" description="Low complexity" evidence="7">
    <location>
        <begin position="97"/>
        <end position="108"/>
    </location>
</feature>
<feature type="compositionally biased region" description="Low complexity" evidence="7">
    <location>
        <begin position="547"/>
        <end position="575"/>
    </location>
</feature>
<keyword evidence="4 5" id="KW-0539">Nucleus</keyword>
<proteinExistence type="predicted"/>
<dbReference type="PROSITE" id="PS50071">
    <property type="entry name" value="HOMEOBOX_2"/>
    <property type="match status" value="1"/>
</dbReference>
<comment type="subcellular location">
    <subcellularLocation>
        <location evidence="1 5 6">Nucleus</location>
    </subcellularLocation>
</comment>
<dbReference type="GO" id="GO:0000981">
    <property type="term" value="F:DNA-binding transcription factor activity, RNA polymerase II-specific"/>
    <property type="evidence" value="ECO:0007669"/>
    <property type="project" value="TreeGrafter"/>
</dbReference>
<evidence type="ECO:0000256" key="5">
    <source>
        <dbReference type="PROSITE-ProRule" id="PRU00108"/>
    </source>
</evidence>
<dbReference type="GeneID" id="87883492"/>
<keyword evidence="2 5" id="KW-0238">DNA-binding</keyword>
<dbReference type="InterPro" id="IPR050453">
    <property type="entry name" value="LIM_Homeobox_TF"/>
</dbReference>
<gene>
    <name evidence="9" type="ORF">B0T15DRAFT_392829</name>
</gene>
<feature type="compositionally biased region" description="Low complexity" evidence="7">
    <location>
        <begin position="707"/>
        <end position="719"/>
    </location>
</feature>
<feature type="compositionally biased region" description="Acidic residues" evidence="7">
    <location>
        <begin position="151"/>
        <end position="181"/>
    </location>
</feature>
<feature type="compositionally biased region" description="Polar residues" evidence="7">
    <location>
        <begin position="372"/>
        <end position="387"/>
    </location>
</feature>
<feature type="compositionally biased region" description="Polar residues" evidence="7">
    <location>
        <begin position="109"/>
        <end position="137"/>
    </location>
</feature>
<dbReference type="GO" id="GO:0000977">
    <property type="term" value="F:RNA polymerase II transcription regulatory region sequence-specific DNA binding"/>
    <property type="evidence" value="ECO:0007669"/>
    <property type="project" value="TreeGrafter"/>
</dbReference>
<reference evidence="9" key="2">
    <citation type="submission" date="2023-06" db="EMBL/GenBank/DDBJ databases">
        <authorList>
            <consortium name="Lawrence Berkeley National Laboratory"/>
            <person name="Mondo S.J."/>
            <person name="Hensen N."/>
            <person name="Bonometti L."/>
            <person name="Westerberg I."/>
            <person name="Brannstrom I.O."/>
            <person name="Guillou S."/>
            <person name="Cros-Aarteil S."/>
            <person name="Calhoun S."/>
            <person name="Haridas S."/>
            <person name="Kuo A."/>
            <person name="Pangilinan J."/>
            <person name="Riley R."/>
            <person name="Labutti K."/>
            <person name="Andreopoulos B."/>
            <person name="Lipzen A."/>
            <person name="Chen C."/>
            <person name="Yanf M."/>
            <person name="Daum C."/>
            <person name="Ng V."/>
            <person name="Clum A."/>
            <person name="Steindorff A."/>
            <person name="Ohm R."/>
            <person name="Martin F."/>
            <person name="Silar P."/>
            <person name="Natvig D."/>
            <person name="Lalanne C."/>
            <person name="Gautier V."/>
            <person name="Ament-Velasquez S.L."/>
            <person name="Kruys A."/>
            <person name="Hutchinson M.I."/>
            <person name="Powell A.J."/>
            <person name="Barry K."/>
            <person name="Miller A.N."/>
            <person name="Grigoriev I.V."/>
            <person name="Debuchy R."/>
            <person name="Gladieux P."/>
            <person name="Thoren M.H."/>
            <person name="Johannesson H."/>
        </authorList>
    </citation>
    <scope>NUCLEOTIDE SEQUENCE</scope>
    <source>
        <strain evidence="9">CBS 333.67</strain>
    </source>
</reference>
<dbReference type="SMART" id="SM00389">
    <property type="entry name" value="HOX"/>
    <property type="match status" value="1"/>
</dbReference>
<evidence type="ECO:0000256" key="3">
    <source>
        <dbReference type="ARBA" id="ARBA00023155"/>
    </source>
</evidence>